<gene>
    <name evidence="1" type="ORF">UFOVP127_176</name>
    <name evidence="2" type="ORF">UFOVP276_39</name>
</gene>
<proteinExistence type="predicted"/>
<accession>A0A6J5LL63</accession>
<sequence>MRLLSQNEVLEKTAALEAADSLGKILSHKWHDHIAGGLADKRSPADFPREDLIKGMSVEMEHTSDPSVACEIAMDHLMEDPHYYNHEQDMAKEVQDKLGHVLPREDGAIKLAELMGSHLAGITKEAIPNPFSAIKGLGAKLIGKVAPKAVGGVAHAAEGAAVHGAENVAAHAAEGAVGKVHPNVAPAVGPQSGGSLGGAAGFQKGPSVKRFGWGKAALGAGVLGAGYAALKGVPWAANKLEETSAMPLAYGGGWSATPYGYGNTPYGNGTATMGYGA</sequence>
<name>A0A6J5LL63_9CAUD</name>
<protein>
    <submittedName>
        <fullName evidence="2">Uncharacterized protein</fullName>
    </submittedName>
</protein>
<reference evidence="2" key="1">
    <citation type="submission" date="2020-04" db="EMBL/GenBank/DDBJ databases">
        <authorList>
            <person name="Chiriac C."/>
            <person name="Salcher M."/>
            <person name="Ghai R."/>
            <person name="Kavagutti S V."/>
        </authorList>
    </citation>
    <scope>NUCLEOTIDE SEQUENCE</scope>
</reference>
<dbReference type="InterPro" id="IPR043720">
    <property type="entry name" value="DUF5661"/>
</dbReference>
<dbReference type="Pfam" id="PF18905">
    <property type="entry name" value="DUF5661"/>
    <property type="match status" value="1"/>
</dbReference>
<evidence type="ECO:0000313" key="2">
    <source>
        <dbReference type="EMBL" id="CAB4134975.1"/>
    </source>
</evidence>
<dbReference type="EMBL" id="LR796249">
    <property type="protein sequence ID" value="CAB4131605.1"/>
    <property type="molecule type" value="Genomic_DNA"/>
</dbReference>
<dbReference type="EMBL" id="LR796294">
    <property type="protein sequence ID" value="CAB4134975.1"/>
    <property type="molecule type" value="Genomic_DNA"/>
</dbReference>
<organism evidence="2">
    <name type="scientific">uncultured Caudovirales phage</name>
    <dbReference type="NCBI Taxonomy" id="2100421"/>
    <lineage>
        <taxon>Viruses</taxon>
        <taxon>Duplodnaviria</taxon>
        <taxon>Heunggongvirae</taxon>
        <taxon>Uroviricota</taxon>
        <taxon>Caudoviricetes</taxon>
        <taxon>Peduoviridae</taxon>
        <taxon>Maltschvirus</taxon>
        <taxon>Maltschvirus maltsch</taxon>
    </lineage>
</organism>
<evidence type="ECO:0000313" key="1">
    <source>
        <dbReference type="EMBL" id="CAB4131605.1"/>
    </source>
</evidence>